<proteinExistence type="predicted"/>
<feature type="compositionally biased region" description="Basic and acidic residues" evidence="1">
    <location>
        <begin position="109"/>
        <end position="136"/>
    </location>
</feature>
<evidence type="ECO:0000313" key="3">
    <source>
        <dbReference type="EMBL" id="USW51160.1"/>
    </source>
</evidence>
<organism evidence="3 4">
    <name type="scientific">Septoria linicola</name>
    <dbReference type="NCBI Taxonomy" id="215465"/>
    <lineage>
        <taxon>Eukaryota</taxon>
        <taxon>Fungi</taxon>
        <taxon>Dikarya</taxon>
        <taxon>Ascomycota</taxon>
        <taxon>Pezizomycotina</taxon>
        <taxon>Dothideomycetes</taxon>
        <taxon>Dothideomycetidae</taxon>
        <taxon>Mycosphaerellales</taxon>
        <taxon>Mycosphaerellaceae</taxon>
        <taxon>Septoria</taxon>
    </lineage>
</organism>
<feature type="compositionally biased region" description="Basic and acidic residues" evidence="1">
    <location>
        <begin position="50"/>
        <end position="94"/>
    </location>
</feature>
<feature type="compositionally biased region" description="Basic and acidic residues" evidence="1">
    <location>
        <begin position="175"/>
        <end position="197"/>
    </location>
</feature>
<evidence type="ECO:0000313" key="4">
    <source>
        <dbReference type="Proteomes" id="UP001056384"/>
    </source>
</evidence>
<gene>
    <name evidence="3" type="ORF">Slin15195_G044790</name>
</gene>
<feature type="signal peptide" evidence="2">
    <location>
        <begin position="1"/>
        <end position="19"/>
    </location>
</feature>
<dbReference type="AlphaFoldDB" id="A0A9Q9ARE5"/>
<dbReference type="Proteomes" id="UP001056384">
    <property type="component" value="Chromosome 3"/>
</dbReference>
<evidence type="ECO:0000256" key="1">
    <source>
        <dbReference type="SAM" id="MobiDB-lite"/>
    </source>
</evidence>
<protein>
    <submittedName>
        <fullName evidence="3">Uncharacterized protein</fullName>
    </submittedName>
</protein>
<sequence>MKTQSPMLLLALAAGVAQCVPNNDIAARGSPGRHDDSNKWPGSGRNRAPIPHDWDRRVRLSVRDRDGDGYPREEDDDHPPPPRYGKDDDNDGPRGPKGGPKGKKPVPPHRQDDDREDSDRLRPEEYDRDHDEERPVPPHCYPGAPEHPDDNGPEGASCTEDELERAKASGQNWDDLDHPDHDEHPHGYEAGRIDKRQRNGGSDGPDGDGDGPDGDGDGPDGDDGGRDGFRNAAGRNTYPVIGGVVGLAVVMAAML</sequence>
<keyword evidence="2" id="KW-0732">Signal</keyword>
<keyword evidence="4" id="KW-1185">Reference proteome</keyword>
<name>A0A9Q9ARE5_9PEZI</name>
<dbReference type="EMBL" id="CP099420">
    <property type="protein sequence ID" value="USW51160.1"/>
    <property type="molecule type" value="Genomic_DNA"/>
</dbReference>
<feature type="region of interest" description="Disordered" evidence="1">
    <location>
        <begin position="23"/>
        <end position="238"/>
    </location>
</feature>
<feature type="chain" id="PRO_5040407310" evidence="2">
    <location>
        <begin position="20"/>
        <end position="255"/>
    </location>
</feature>
<evidence type="ECO:0000256" key="2">
    <source>
        <dbReference type="SAM" id="SignalP"/>
    </source>
</evidence>
<reference evidence="3" key="1">
    <citation type="submission" date="2022-06" db="EMBL/GenBank/DDBJ databases">
        <title>Complete genome sequences of two strains of the flax pathogen Septoria linicola.</title>
        <authorList>
            <person name="Lapalu N."/>
            <person name="Simon A."/>
            <person name="Demenou B."/>
            <person name="Paumier D."/>
            <person name="Guillot M.-P."/>
            <person name="Gout L."/>
            <person name="Valade R."/>
        </authorList>
    </citation>
    <scope>NUCLEOTIDE SEQUENCE</scope>
    <source>
        <strain evidence="3">SE15195</strain>
    </source>
</reference>
<accession>A0A9Q9ARE5</accession>
<feature type="compositionally biased region" description="Acidic residues" evidence="1">
    <location>
        <begin position="205"/>
        <end position="222"/>
    </location>
</feature>